<dbReference type="VEuPathDB" id="FungiDB:SPPG_07134"/>
<dbReference type="InterPro" id="IPR019734">
    <property type="entry name" value="TPR_rpt"/>
</dbReference>
<protein>
    <submittedName>
        <fullName evidence="3">Uncharacterized protein</fullName>
    </submittedName>
</protein>
<feature type="region of interest" description="Disordered" evidence="2">
    <location>
        <begin position="726"/>
        <end position="792"/>
    </location>
</feature>
<feature type="region of interest" description="Disordered" evidence="2">
    <location>
        <begin position="860"/>
        <end position="980"/>
    </location>
</feature>
<dbReference type="Proteomes" id="UP000053201">
    <property type="component" value="Unassembled WGS sequence"/>
</dbReference>
<dbReference type="OMA" id="YFRRETF"/>
<feature type="compositionally biased region" description="Basic and acidic residues" evidence="2">
    <location>
        <begin position="967"/>
        <end position="980"/>
    </location>
</feature>
<dbReference type="AlphaFoldDB" id="A0A0L0H906"/>
<dbReference type="EMBL" id="KQ257463">
    <property type="protein sequence ID" value="KNC97667.1"/>
    <property type="molecule type" value="Genomic_DNA"/>
</dbReference>
<feature type="compositionally biased region" description="Basic and acidic residues" evidence="2">
    <location>
        <begin position="894"/>
        <end position="910"/>
    </location>
</feature>
<accession>A0A0L0H906</accession>
<dbReference type="PROSITE" id="PS50005">
    <property type="entry name" value="TPR"/>
    <property type="match status" value="1"/>
</dbReference>
<evidence type="ECO:0000256" key="2">
    <source>
        <dbReference type="SAM" id="MobiDB-lite"/>
    </source>
</evidence>
<proteinExistence type="predicted"/>
<name>A0A0L0H906_SPIPD</name>
<keyword evidence="1" id="KW-0802">TPR repeat</keyword>
<keyword evidence="4" id="KW-1185">Reference proteome</keyword>
<dbReference type="InParanoid" id="A0A0L0H906"/>
<feature type="compositionally biased region" description="Low complexity" evidence="2">
    <location>
        <begin position="737"/>
        <end position="758"/>
    </location>
</feature>
<evidence type="ECO:0000313" key="3">
    <source>
        <dbReference type="EMBL" id="KNC97667.1"/>
    </source>
</evidence>
<dbReference type="SUPFAM" id="SSF48452">
    <property type="entry name" value="TPR-like"/>
    <property type="match status" value="1"/>
</dbReference>
<organism evidence="3 4">
    <name type="scientific">Spizellomyces punctatus (strain DAOM BR117)</name>
    <dbReference type="NCBI Taxonomy" id="645134"/>
    <lineage>
        <taxon>Eukaryota</taxon>
        <taxon>Fungi</taxon>
        <taxon>Fungi incertae sedis</taxon>
        <taxon>Chytridiomycota</taxon>
        <taxon>Chytridiomycota incertae sedis</taxon>
        <taxon>Chytridiomycetes</taxon>
        <taxon>Spizellomycetales</taxon>
        <taxon>Spizellomycetaceae</taxon>
        <taxon>Spizellomyces</taxon>
    </lineage>
</organism>
<gene>
    <name evidence="3" type="ORF">SPPG_07134</name>
</gene>
<feature type="compositionally biased region" description="Pro residues" evidence="2">
    <location>
        <begin position="942"/>
        <end position="951"/>
    </location>
</feature>
<dbReference type="Gene3D" id="1.25.40.10">
    <property type="entry name" value="Tetratricopeptide repeat domain"/>
    <property type="match status" value="1"/>
</dbReference>
<dbReference type="OrthoDB" id="2357150at2759"/>
<dbReference type="eggNOG" id="ENOG502SXG6">
    <property type="taxonomic scope" value="Eukaryota"/>
</dbReference>
<dbReference type="RefSeq" id="XP_016605707.1">
    <property type="nucleotide sequence ID" value="XM_016755311.1"/>
</dbReference>
<reference evidence="3 4" key="1">
    <citation type="submission" date="2009-08" db="EMBL/GenBank/DDBJ databases">
        <title>The Genome Sequence of Spizellomyces punctatus strain DAOM BR117.</title>
        <authorList>
            <consortium name="The Broad Institute Genome Sequencing Platform"/>
            <person name="Russ C."/>
            <person name="Cuomo C."/>
            <person name="Shea T."/>
            <person name="Young S.K."/>
            <person name="Zeng Q."/>
            <person name="Koehrsen M."/>
            <person name="Haas B."/>
            <person name="Borodovsky M."/>
            <person name="Guigo R."/>
            <person name="Alvarado L."/>
            <person name="Berlin A."/>
            <person name="Bochicchio J."/>
            <person name="Borenstein D."/>
            <person name="Chapman S."/>
            <person name="Chen Z."/>
            <person name="Engels R."/>
            <person name="Freedman E."/>
            <person name="Gellesch M."/>
            <person name="Goldberg J."/>
            <person name="Griggs A."/>
            <person name="Gujja S."/>
            <person name="Heiman D."/>
            <person name="Hepburn T."/>
            <person name="Howarth C."/>
            <person name="Jen D."/>
            <person name="Larson L."/>
            <person name="Lewis B."/>
            <person name="Mehta T."/>
            <person name="Park D."/>
            <person name="Pearson M."/>
            <person name="Roberts A."/>
            <person name="Saif S."/>
            <person name="Shenoy N."/>
            <person name="Sisk P."/>
            <person name="Stolte C."/>
            <person name="Sykes S."/>
            <person name="Thomson T."/>
            <person name="Walk T."/>
            <person name="White J."/>
            <person name="Yandava C."/>
            <person name="Burger G."/>
            <person name="Gray M.W."/>
            <person name="Holland P.W.H."/>
            <person name="King N."/>
            <person name="Lang F.B.F."/>
            <person name="Roger A.J."/>
            <person name="Ruiz-Trillo I."/>
            <person name="Lander E."/>
            <person name="Nusbaum C."/>
        </authorList>
    </citation>
    <scope>NUCLEOTIDE SEQUENCE [LARGE SCALE GENOMIC DNA]</scope>
    <source>
        <strain evidence="3 4">DAOM BR117</strain>
    </source>
</reference>
<feature type="repeat" description="TPR" evidence="1">
    <location>
        <begin position="68"/>
        <end position="101"/>
    </location>
</feature>
<evidence type="ECO:0000313" key="4">
    <source>
        <dbReference type="Proteomes" id="UP000053201"/>
    </source>
</evidence>
<evidence type="ECO:0000256" key="1">
    <source>
        <dbReference type="PROSITE-ProRule" id="PRU00339"/>
    </source>
</evidence>
<feature type="compositionally biased region" description="Basic and acidic residues" evidence="2">
    <location>
        <begin position="926"/>
        <end position="936"/>
    </location>
</feature>
<sequence>MFSSPSRYPPRFASVEEVDKFAASPSSPSEPATNHTKRTTGLAYYRFKKWEKAEKALAEHLAHCADDFEATQTLASTYEHLAKFRSAVDFYEKAYKLRTHEKGLLLKVARLRLDIIDPDPKTRSEDTCDDQASRVLHLKRAFHCLKESRLEESGRISFEALPLLDRTYGLVADSCPNILSQESLRQDFLAVASLNETRGRPALHVALLKALVRSNQRQAVAQYFIRARDGLRSSADWLLFALNHSSEFEMMFGRIPILTMEVKLWLYAHYIRMALKDPEVTEEKCVELLNEFDKSIKRLESLLPFGDKPGPKFWYRIREEYASHATLLRGLSHFRSLKTSVQQASDLRRVRPQLQAAVRQWRLCISYRTEYLEKKSYWTKTAASRLSLAAHNLLASLYCFTPAWTLGTYSQPSTDIEADAENHLRIGSRRKESNILPHFSLVDFPTERTGQLFSLLKWLSENLHEVDMTALDSEAADLGRFANVSAWHIRNCRLREILREVFPRLPESPQTRSPRKGLKAVFRHRPTVADMEAFIMMLLIQRHMWCCSVLNASSVDEVTFLSTLDMWKPTREQEKFWRTALVMHGKQMYAGHYLFGERLDEDDYYQAILEIRGAIRCKASTSAEERQTPRQLYGTMGFLYSEMSKHNIVVLDDAKHYLNLYLEWDKTDSDELPESLIVMPDLGQCRASFGVSDERIRQALNEVGRIRTDLSSRSLDHKSPAKVMKDIKKSHLKSPLSSRHSSPIAISSPLASHSSSPLRTGKDVSVDDDDNASSGLKLSLPVESAKEGSTTMDQSFARVDESLDVSVIQGSDTSLDSDHVSRDEDSPFLVRPPAVSYSLLRTQRHLRLLQDLRSFNNFEDPTFSPSAFPRTTGPPHPFPDNGPEQDTNEERDETEQKDADEQQANVKHEDVEDISEGWQSVSETQTEQHEQKEVSKNVEPIAPLPKSPLPNPGTGSPRTQMAMPFTPKRDPLELRGGRGDLSELKRRAVVSKNLNHLVQGQRTDVVRETGPDKPKTNERLAKQLKMLEMLRSLSLQQQT</sequence>
<dbReference type="GeneID" id="27690377"/>
<dbReference type="InterPro" id="IPR011990">
    <property type="entry name" value="TPR-like_helical_dom_sf"/>
</dbReference>